<name>A0ABS3HW61_9ENTE</name>
<evidence type="ECO:0000313" key="3">
    <source>
        <dbReference type="Proteomes" id="UP000664857"/>
    </source>
</evidence>
<dbReference type="InterPro" id="IPR010982">
    <property type="entry name" value="Lambda_DNA-bd_dom_sf"/>
</dbReference>
<reference evidence="2 3" key="1">
    <citation type="submission" date="2021-03" db="EMBL/GenBank/DDBJ databases">
        <title>Enterococcal diversity collection.</title>
        <authorList>
            <person name="Gilmore M.S."/>
            <person name="Schwartzman J."/>
            <person name="Van Tyne D."/>
            <person name="Martin M."/>
            <person name="Earl A.M."/>
            <person name="Manson A.L."/>
            <person name="Straub T."/>
            <person name="Salamzade R."/>
            <person name="Saavedra J."/>
            <person name="Lebreton F."/>
            <person name="Prichula J."/>
            <person name="Schaufler K."/>
            <person name="Gaca A."/>
            <person name="Sgardioli B."/>
            <person name="Wagenaar J."/>
            <person name="Strong T."/>
        </authorList>
    </citation>
    <scope>NUCLEOTIDE SEQUENCE [LARGE SCALE GENOMIC DNA]</scope>
    <source>
        <strain evidence="2 3">DIV0080</strain>
    </source>
</reference>
<protein>
    <submittedName>
        <fullName evidence="2">Helix-turn-helix domain-containing protein</fullName>
    </submittedName>
</protein>
<evidence type="ECO:0000313" key="2">
    <source>
        <dbReference type="EMBL" id="MBO0477945.1"/>
    </source>
</evidence>
<proteinExistence type="predicted"/>
<dbReference type="Proteomes" id="UP000664857">
    <property type="component" value="Unassembled WGS sequence"/>
</dbReference>
<dbReference type="RefSeq" id="WP_206968381.1">
    <property type="nucleotide sequence ID" value="NZ_JAFLVX010000042.1"/>
</dbReference>
<organism evidence="2 3">
    <name type="scientific">Candidatus Vagococcus giribetii</name>
    <dbReference type="NCBI Taxonomy" id="2230876"/>
    <lineage>
        <taxon>Bacteria</taxon>
        <taxon>Bacillati</taxon>
        <taxon>Bacillota</taxon>
        <taxon>Bacilli</taxon>
        <taxon>Lactobacillales</taxon>
        <taxon>Enterococcaceae</taxon>
        <taxon>Vagococcus</taxon>
    </lineage>
</organism>
<dbReference type="Gene3D" id="1.10.260.40">
    <property type="entry name" value="lambda repressor-like DNA-binding domains"/>
    <property type="match status" value="1"/>
</dbReference>
<accession>A0ABS3HW61</accession>
<evidence type="ECO:0000259" key="1">
    <source>
        <dbReference type="PROSITE" id="PS50943"/>
    </source>
</evidence>
<keyword evidence="3" id="KW-1185">Reference proteome</keyword>
<gene>
    <name evidence="2" type="ORF">DOK76_12800</name>
</gene>
<comment type="caution">
    <text evidence="2">The sequence shown here is derived from an EMBL/GenBank/DDBJ whole genome shotgun (WGS) entry which is preliminary data.</text>
</comment>
<dbReference type="EMBL" id="JAFLVX010000042">
    <property type="protein sequence ID" value="MBO0477945.1"/>
    <property type="molecule type" value="Genomic_DNA"/>
</dbReference>
<dbReference type="InterPro" id="IPR001387">
    <property type="entry name" value="Cro/C1-type_HTH"/>
</dbReference>
<dbReference type="CDD" id="cd00093">
    <property type="entry name" value="HTH_XRE"/>
    <property type="match status" value="1"/>
</dbReference>
<dbReference type="Pfam" id="PF13443">
    <property type="entry name" value="HTH_26"/>
    <property type="match status" value="1"/>
</dbReference>
<dbReference type="PROSITE" id="PS50943">
    <property type="entry name" value="HTH_CROC1"/>
    <property type="match status" value="1"/>
</dbReference>
<dbReference type="SUPFAM" id="SSF47413">
    <property type="entry name" value="lambda repressor-like DNA-binding domains"/>
    <property type="match status" value="1"/>
</dbReference>
<feature type="domain" description="HTH cro/C1-type" evidence="1">
    <location>
        <begin position="17"/>
        <end position="71"/>
    </location>
</feature>
<sequence length="78" mass="9419">MRPEGERDLKVVVWENIEKYRKERDLSQIELCKLVGYNSVQYSKNKKRPKSVTFPVLQRFAYILRVKTIDLIDDWSEE</sequence>